<dbReference type="InterPro" id="IPR024503">
    <property type="entry name" value="DUF3196"/>
</dbReference>
<dbReference type="Gene3D" id="1.10.472.40">
    <property type="entry name" value="Hypothetical protein mg237 homolog, domain 3"/>
    <property type="match status" value="1"/>
</dbReference>
<protein>
    <submittedName>
        <fullName evidence="1">Uncharacterized protein</fullName>
    </submittedName>
</protein>
<dbReference type="GeneID" id="99647093"/>
<dbReference type="Proteomes" id="UP000005254">
    <property type="component" value="Chromosome"/>
</dbReference>
<dbReference type="Pfam" id="PF11428">
    <property type="entry name" value="DUF3196"/>
    <property type="match status" value="1"/>
</dbReference>
<dbReference type="Gene3D" id="1.20.1480.10">
    <property type="entry name" value="hypothetical protein mp506/mpn330, domain 1"/>
    <property type="match status" value="1"/>
</dbReference>
<accession>A0ABC7ZIU7</accession>
<evidence type="ECO:0000313" key="2">
    <source>
        <dbReference type="Proteomes" id="UP000005254"/>
    </source>
</evidence>
<dbReference type="EMBL" id="CP003772">
    <property type="protein sequence ID" value="AFQ04059.1"/>
    <property type="molecule type" value="Genomic_DNA"/>
</dbReference>
<name>A0ABC7ZIU7_MYCGT</name>
<reference evidence="1 2" key="1">
    <citation type="journal article" date="2012" name="J. Bacteriol.">
        <title>Draft Genome Sequences of Four Axenic Mycoplasma genitalium Strains Isolated from Denmark, Japan, and Australia.</title>
        <authorList>
            <person name="McGowin C.L."/>
            <person name="Ma L."/>
            <person name="Jensen J.S."/>
            <person name="Mancuso M.M."/>
            <person name="Hamasuna R."/>
            <person name="Adegboye D."/>
            <person name="Martin D.H."/>
        </authorList>
    </citation>
    <scope>NUCLEOTIDE SEQUENCE [LARGE SCALE GENOMIC DNA]</scope>
    <source>
        <strain evidence="1 2">M6320</strain>
    </source>
</reference>
<evidence type="ECO:0000313" key="1">
    <source>
        <dbReference type="EMBL" id="AFQ04059.1"/>
    </source>
</evidence>
<dbReference type="AlphaFoldDB" id="A0ABC7ZIU7"/>
<gene>
    <name evidence="1" type="ORF">CM1_01410</name>
</gene>
<dbReference type="Gene3D" id="3.30.1790.10">
    <property type="entry name" value="hypothetical protein mp506/mpn330, domain 2"/>
    <property type="match status" value="1"/>
</dbReference>
<dbReference type="KEGG" id="mgx:CM1_01410"/>
<dbReference type="InterPro" id="IPR023402">
    <property type="entry name" value="Uncharacterised_MG237_central"/>
</dbReference>
<dbReference type="InterPro" id="IPR023403">
    <property type="entry name" value="Uncharacterised_MG237_N"/>
</dbReference>
<dbReference type="RefSeq" id="WP_009885774.1">
    <property type="nucleotide sequence ID" value="NC_018497.1"/>
</dbReference>
<proteinExistence type="predicted"/>
<dbReference type="SUPFAM" id="SSF116965">
    <property type="entry name" value="Hypothetical protein MPN330"/>
    <property type="match status" value="1"/>
</dbReference>
<organism evidence="1 2">
    <name type="scientific">Mycoplasmoides genitalium M6320</name>
    <dbReference type="NCBI Taxonomy" id="662945"/>
    <lineage>
        <taxon>Bacteria</taxon>
        <taxon>Bacillati</taxon>
        <taxon>Mycoplasmatota</taxon>
        <taxon>Mycoplasmoidales</taxon>
        <taxon>Mycoplasmoidaceae</taxon>
        <taxon>Mycoplasmoides</taxon>
    </lineage>
</organism>
<sequence>MINKPNQFLNHLDGLKQHFSDYDSLQKSFKKYLSENQTELNNFFFNQFEKIIVLVKKKEFKTAQERCEEELATPYFSKPLVGFFQSLLQLINHDLIEQKNQQLANMSCEKIVEMVLSDYPNKLNLIHYLLAKEASFVNPNLLQRMTFVLTDLELLELKRFSFFKALNQIPAFKNHKVTYFNSKLKQKFVITLGEFAFPQTDKTKQFFQQLIKKVSQLFLKEPVSCEFAYEIIDALLVSFFPLHPNLEVNHLAKKIHQYVSKIVINEVVDLKDPTTKLIVDTLYEQLDRAIGEEN</sequence>
<dbReference type="SMR" id="A0ABC7ZIU7"/>